<dbReference type="PANTHER" id="PTHR33067">
    <property type="entry name" value="RNA-DIRECTED DNA POLYMERASE-RELATED"/>
    <property type="match status" value="1"/>
</dbReference>
<dbReference type="EMBL" id="BKCJ010001465">
    <property type="protein sequence ID" value="GEU41648.1"/>
    <property type="molecule type" value="Genomic_DNA"/>
</dbReference>
<sequence>MFDSRKLILRLTATRALVTIQEIADHSHKWHKEEGDEMYYLSSKEVKCVKVTEYRENSLMVTPSNNSPSGNNPKLEEILGKYLEESCKRKGIFDDWMKIFRENTDKNLRKHDSAIKGLEENVARLAQVVKTHNKINQDRTLDIKRSIIISSLSVNSNLVHDRSMQSSMEIVENVLVKIDKFIFPMDFVIINIVEDNKVPTNLGRPMLATPHARIDIFGRKISLEVGTKKVVFNANEAKTLLSVCVINDFQVPKNFEEPKGLEEFLINDDINGD</sequence>
<dbReference type="AlphaFoldDB" id="A0A6L2JX18"/>
<dbReference type="Gene3D" id="2.40.70.10">
    <property type="entry name" value="Acid Proteases"/>
    <property type="match status" value="1"/>
</dbReference>
<comment type="caution">
    <text evidence="2">The sequence shown here is derived from an EMBL/GenBank/DDBJ whole genome shotgun (WGS) entry which is preliminary data.</text>
</comment>
<protein>
    <recommendedName>
        <fullName evidence="3">Reverse transcriptase domain-containing protein</fullName>
    </recommendedName>
</protein>
<evidence type="ECO:0000313" key="2">
    <source>
        <dbReference type="EMBL" id="GEU41648.1"/>
    </source>
</evidence>
<keyword evidence="1" id="KW-0175">Coiled coil</keyword>
<reference evidence="2" key="1">
    <citation type="journal article" date="2019" name="Sci. Rep.">
        <title>Draft genome of Tanacetum cinerariifolium, the natural source of mosquito coil.</title>
        <authorList>
            <person name="Yamashiro T."/>
            <person name="Shiraishi A."/>
            <person name="Satake H."/>
            <person name="Nakayama K."/>
        </authorList>
    </citation>
    <scope>NUCLEOTIDE SEQUENCE</scope>
</reference>
<name>A0A6L2JX18_TANCI</name>
<dbReference type="InterPro" id="IPR021109">
    <property type="entry name" value="Peptidase_aspartic_dom_sf"/>
</dbReference>
<proteinExistence type="predicted"/>
<accession>A0A6L2JX18</accession>
<organism evidence="2">
    <name type="scientific">Tanacetum cinerariifolium</name>
    <name type="common">Dalmatian daisy</name>
    <name type="synonym">Chrysanthemum cinerariifolium</name>
    <dbReference type="NCBI Taxonomy" id="118510"/>
    <lineage>
        <taxon>Eukaryota</taxon>
        <taxon>Viridiplantae</taxon>
        <taxon>Streptophyta</taxon>
        <taxon>Embryophyta</taxon>
        <taxon>Tracheophyta</taxon>
        <taxon>Spermatophyta</taxon>
        <taxon>Magnoliopsida</taxon>
        <taxon>eudicotyledons</taxon>
        <taxon>Gunneridae</taxon>
        <taxon>Pentapetalae</taxon>
        <taxon>asterids</taxon>
        <taxon>campanulids</taxon>
        <taxon>Asterales</taxon>
        <taxon>Asteraceae</taxon>
        <taxon>Asteroideae</taxon>
        <taxon>Anthemideae</taxon>
        <taxon>Anthemidinae</taxon>
        <taxon>Tanacetum</taxon>
    </lineage>
</organism>
<evidence type="ECO:0000256" key="1">
    <source>
        <dbReference type="SAM" id="Coils"/>
    </source>
</evidence>
<gene>
    <name evidence="2" type="ORF">Tci_013626</name>
</gene>
<dbReference type="PANTHER" id="PTHR33067:SF35">
    <property type="entry name" value="ASPARTIC PEPTIDASE DDI1-TYPE DOMAIN-CONTAINING PROTEIN"/>
    <property type="match status" value="1"/>
</dbReference>
<evidence type="ECO:0008006" key="3">
    <source>
        <dbReference type="Google" id="ProtNLM"/>
    </source>
</evidence>
<feature type="coiled-coil region" evidence="1">
    <location>
        <begin position="101"/>
        <end position="128"/>
    </location>
</feature>